<dbReference type="PIRSF" id="PIRSF002849">
    <property type="entry name" value="AAA_ATPase_chaperone_MoxR_prd"/>
    <property type="match status" value="1"/>
</dbReference>
<dbReference type="Proteomes" id="UP000243053">
    <property type="component" value="Unassembled WGS sequence"/>
</dbReference>
<feature type="domain" description="ChlI/MoxR AAA lid" evidence="2">
    <location>
        <begin position="275"/>
        <end position="328"/>
    </location>
</feature>
<evidence type="ECO:0000313" key="4">
    <source>
        <dbReference type="Proteomes" id="UP000243053"/>
    </source>
</evidence>
<dbReference type="Pfam" id="PF07726">
    <property type="entry name" value="AAA_3"/>
    <property type="match status" value="1"/>
</dbReference>
<dbReference type="Gene3D" id="3.40.50.300">
    <property type="entry name" value="P-loop containing nucleotide triphosphate hydrolases"/>
    <property type="match status" value="1"/>
</dbReference>
<dbReference type="InterPro" id="IPR027417">
    <property type="entry name" value="P-loop_NTPase"/>
</dbReference>
<dbReference type="PANTHER" id="PTHR42759">
    <property type="entry name" value="MOXR FAMILY PROTEIN"/>
    <property type="match status" value="1"/>
</dbReference>
<protein>
    <submittedName>
        <fullName evidence="3">ATPase</fullName>
    </submittedName>
</protein>
<dbReference type="SUPFAM" id="SSF52540">
    <property type="entry name" value="P-loop containing nucleoside triphosphate hydrolases"/>
    <property type="match status" value="1"/>
</dbReference>
<proteinExistence type="predicted"/>
<dbReference type="EMBL" id="MAAF01000025">
    <property type="protein sequence ID" value="OUR83750.1"/>
    <property type="molecule type" value="Genomic_DNA"/>
</dbReference>
<dbReference type="InterPro" id="IPR050764">
    <property type="entry name" value="CbbQ/NirQ/NorQ/GpvN"/>
</dbReference>
<sequence length="350" mass="38796">MPQTPPVLDQIQTSQQSITAILNKIETVVLGKPKECRLALACLLAQGHLLIEDLPGMGKTTLAHVLATTLGLSYQRTQFTNDLLPADVVGFSIFDKETNRFELHKGPIFNQVVLADEINRASPKTQSALLEAMAEQQVSIDGITHELPTPFFVIATQNPLFHAGTYPLPESQLDRFMMRLSLGFPDLKAEKQILLSMSQRTNQTLQNVKVDNEAMIEQEELIAIQDAVTQINVSNDVLDYIIALSHVSRRAYSGQANVANMTWDNTPEINCKPLSPRASKALLQAAKAMAFIDNRDYVLPDDVQAVFYVVCQHRLEMQPNQQIGSNQRDSSSVANQILNCVDVLNPLGYS</sequence>
<dbReference type="AlphaFoldDB" id="A0A1Y5EMQ3"/>
<dbReference type="InterPro" id="IPR011703">
    <property type="entry name" value="ATPase_AAA-3"/>
</dbReference>
<feature type="domain" description="ATPase AAA-3" evidence="1">
    <location>
        <begin position="48"/>
        <end position="178"/>
    </location>
</feature>
<dbReference type="Pfam" id="PF17863">
    <property type="entry name" value="AAA_lid_2"/>
    <property type="match status" value="1"/>
</dbReference>
<dbReference type="GO" id="GO:0016887">
    <property type="term" value="F:ATP hydrolysis activity"/>
    <property type="evidence" value="ECO:0007669"/>
    <property type="project" value="InterPro"/>
</dbReference>
<dbReference type="InterPro" id="IPR041628">
    <property type="entry name" value="ChlI/MoxR_AAA_lid"/>
</dbReference>
<gene>
    <name evidence="3" type="ORF">A9Q75_03755</name>
</gene>
<dbReference type="Gene3D" id="1.10.8.80">
    <property type="entry name" value="Magnesium chelatase subunit I, C-Terminal domain"/>
    <property type="match status" value="1"/>
</dbReference>
<dbReference type="GO" id="GO:0005524">
    <property type="term" value="F:ATP binding"/>
    <property type="evidence" value="ECO:0007669"/>
    <property type="project" value="InterPro"/>
</dbReference>
<dbReference type="CDD" id="cd00009">
    <property type="entry name" value="AAA"/>
    <property type="match status" value="1"/>
</dbReference>
<organism evidence="3 4">
    <name type="scientific">Colwellia psychrerythraea</name>
    <name type="common">Vibrio psychroerythus</name>
    <dbReference type="NCBI Taxonomy" id="28229"/>
    <lineage>
        <taxon>Bacteria</taxon>
        <taxon>Pseudomonadati</taxon>
        <taxon>Pseudomonadota</taxon>
        <taxon>Gammaproteobacteria</taxon>
        <taxon>Alteromonadales</taxon>
        <taxon>Colwelliaceae</taxon>
        <taxon>Colwellia</taxon>
    </lineage>
</organism>
<evidence type="ECO:0000259" key="2">
    <source>
        <dbReference type="Pfam" id="PF17863"/>
    </source>
</evidence>
<name>A0A1Y5EMQ3_COLPS</name>
<reference evidence="4" key="1">
    <citation type="journal article" date="2017" name="Proc. Natl. Acad. Sci. U.S.A.">
        <title>Simulation of Deepwater Horizon oil plume reveals substrate specialization within a complex community of hydrocarbon degraders.</title>
        <authorList>
            <person name="Hu P."/>
            <person name="Dubinsky E.A."/>
            <person name="Probst A.J."/>
            <person name="Wang J."/>
            <person name="Sieber C.M.K."/>
            <person name="Tom L.M."/>
            <person name="Gardinali P."/>
            <person name="Banfield J.F."/>
            <person name="Atlas R.M."/>
            <person name="Andersen G.L."/>
        </authorList>
    </citation>
    <scope>NUCLEOTIDE SEQUENCE [LARGE SCALE GENOMIC DNA]</scope>
</reference>
<evidence type="ECO:0000259" key="1">
    <source>
        <dbReference type="Pfam" id="PF07726"/>
    </source>
</evidence>
<accession>A0A1Y5EMQ3</accession>
<evidence type="ECO:0000313" key="3">
    <source>
        <dbReference type="EMBL" id="OUR83750.1"/>
    </source>
</evidence>
<dbReference type="PANTHER" id="PTHR42759:SF5">
    <property type="entry name" value="METHANOL DEHYDROGENASE REGULATOR"/>
    <property type="match status" value="1"/>
</dbReference>
<comment type="caution">
    <text evidence="3">The sequence shown here is derived from an EMBL/GenBank/DDBJ whole genome shotgun (WGS) entry which is preliminary data.</text>
</comment>